<feature type="compositionally biased region" description="Low complexity" evidence="1">
    <location>
        <begin position="35"/>
        <end position="48"/>
    </location>
</feature>
<gene>
    <name evidence="4" type="ORF">CWB98_00515</name>
    <name evidence="3" type="ORF">CWB99_21075</name>
    <name evidence="2" type="ORF">TW77_21740</name>
</gene>
<dbReference type="Proteomes" id="UP000306719">
    <property type="component" value="Unassembled WGS sequence"/>
</dbReference>
<dbReference type="AlphaFoldDB" id="A0A0F4QDF5"/>
<dbReference type="OrthoDB" id="5588953at2"/>
<dbReference type="EMBL" id="JXYA01000063">
    <property type="protein sequence ID" value="KJZ05731.1"/>
    <property type="molecule type" value="Genomic_DNA"/>
</dbReference>
<sequence length="102" mass="10833">MAVNDILNAGVQGFEFARQSAEQAAADINKATLDQQSEQQVAQQRQLQGASSNEGVTAPVGQPPRLDEAVVDLKVAEFNAKANAQTIRTADEVLGTLIDIKV</sequence>
<evidence type="ECO:0000313" key="2">
    <source>
        <dbReference type="EMBL" id="KJZ05731.1"/>
    </source>
</evidence>
<evidence type="ECO:0000256" key="1">
    <source>
        <dbReference type="SAM" id="MobiDB-lite"/>
    </source>
</evidence>
<evidence type="ECO:0000313" key="3">
    <source>
        <dbReference type="EMBL" id="TMP25280.1"/>
    </source>
</evidence>
<dbReference type="Proteomes" id="UP000310249">
    <property type="component" value="Unassembled WGS sequence"/>
</dbReference>
<dbReference type="EMBL" id="PNCJ01000003">
    <property type="protein sequence ID" value="TMP39964.1"/>
    <property type="molecule type" value="Genomic_DNA"/>
</dbReference>
<name>A0A0F4QDF5_9GAMM</name>
<reference evidence="7" key="3">
    <citation type="submission" date="2019-06" db="EMBL/GenBank/DDBJ databases">
        <title>Co-occurence of chitin degradation, pigmentation and bioactivity in marine Pseudoalteromonas.</title>
        <authorList>
            <person name="Sonnenschein E.C."/>
            <person name="Bech P.K."/>
        </authorList>
    </citation>
    <scope>NUCLEOTIDE SEQUENCE [LARGE SCALE GENOMIC DNA]</scope>
    <source>
        <strain evidence="4">S2599</strain>
        <strain evidence="7">S2676</strain>
    </source>
</reference>
<proteinExistence type="predicted"/>
<evidence type="ECO:0000313" key="7">
    <source>
        <dbReference type="Proteomes" id="UP000310249"/>
    </source>
</evidence>
<comment type="caution">
    <text evidence="2">The sequence shown here is derived from an EMBL/GenBank/DDBJ whole genome shotgun (WGS) entry which is preliminary data.</text>
</comment>
<reference evidence="6 7" key="2">
    <citation type="submission" date="2018-01" db="EMBL/GenBank/DDBJ databases">
        <authorList>
            <person name="Paulsen S."/>
            <person name="Gram L.K."/>
        </authorList>
    </citation>
    <scope>NUCLEOTIDE SEQUENCE [LARGE SCALE GENOMIC DNA]</scope>
    <source>
        <strain evidence="4 6">S2599</strain>
        <strain evidence="3 7">S2676</strain>
    </source>
</reference>
<evidence type="ECO:0000313" key="6">
    <source>
        <dbReference type="Proteomes" id="UP000306719"/>
    </source>
</evidence>
<protein>
    <submittedName>
        <fullName evidence="2">Uncharacterized protein</fullName>
    </submittedName>
</protein>
<evidence type="ECO:0000313" key="4">
    <source>
        <dbReference type="EMBL" id="TMP39964.1"/>
    </source>
</evidence>
<dbReference type="RefSeq" id="WP_046007059.1">
    <property type="nucleotide sequence ID" value="NZ_JXYA01000063.1"/>
</dbReference>
<reference evidence="3" key="4">
    <citation type="submission" date="2019-09" db="EMBL/GenBank/DDBJ databases">
        <title>Co-occurence of chitin degradation, pigmentation and bioactivity in marine Pseudoalteromonas.</title>
        <authorList>
            <person name="Sonnenschein E.C."/>
            <person name="Bech P.K."/>
        </authorList>
    </citation>
    <scope>NUCLEOTIDE SEQUENCE</scope>
    <source>
        <strain evidence="6">S2599</strain>
        <strain evidence="3">S2676</strain>
    </source>
</reference>
<accession>A0A0F4QDF5</accession>
<feature type="region of interest" description="Disordered" evidence="1">
    <location>
        <begin position="35"/>
        <end position="63"/>
    </location>
</feature>
<dbReference type="Proteomes" id="UP000033452">
    <property type="component" value="Unassembled WGS sequence"/>
</dbReference>
<evidence type="ECO:0000313" key="5">
    <source>
        <dbReference type="Proteomes" id="UP000033452"/>
    </source>
</evidence>
<organism evidence="2 5">
    <name type="scientific">Pseudoalteromonas rubra</name>
    <dbReference type="NCBI Taxonomy" id="43658"/>
    <lineage>
        <taxon>Bacteria</taxon>
        <taxon>Pseudomonadati</taxon>
        <taxon>Pseudomonadota</taxon>
        <taxon>Gammaproteobacteria</taxon>
        <taxon>Alteromonadales</taxon>
        <taxon>Pseudoalteromonadaceae</taxon>
        <taxon>Pseudoalteromonas</taxon>
    </lineage>
</organism>
<dbReference type="PATRIC" id="fig|43658.5.peg.4580"/>
<keyword evidence="5" id="KW-1185">Reference proteome</keyword>
<reference evidence="2 5" key="1">
    <citation type="journal article" date="2015" name="BMC Genomics">
        <title>Genome mining reveals unlocked bioactive potential of marine Gram-negative bacteria.</title>
        <authorList>
            <person name="Machado H."/>
            <person name="Sonnenschein E.C."/>
            <person name="Melchiorsen J."/>
            <person name="Gram L."/>
        </authorList>
    </citation>
    <scope>NUCLEOTIDE SEQUENCE [LARGE SCALE GENOMIC DNA]</scope>
    <source>
        <strain evidence="2 5">S2471</strain>
    </source>
</reference>
<dbReference type="EMBL" id="PNCI01000059">
    <property type="protein sequence ID" value="TMP25280.1"/>
    <property type="molecule type" value="Genomic_DNA"/>
</dbReference>